<dbReference type="InterPro" id="IPR029058">
    <property type="entry name" value="AB_hydrolase_fold"/>
</dbReference>
<dbReference type="SUPFAM" id="SSF53474">
    <property type="entry name" value="alpha/beta-Hydrolases"/>
    <property type="match status" value="1"/>
</dbReference>
<dbReference type="PANTHER" id="PTHR11731:SF193">
    <property type="entry name" value="DIPEPTIDYL PEPTIDASE 9"/>
    <property type="match status" value="1"/>
</dbReference>
<dbReference type="InterPro" id="IPR050278">
    <property type="entry name" value="Serine_Prot_S9B/DPPIV"/>
</dbReference>
<reference evidence="3 4" key="1">
    <citation type="submission" date="2024-03" db="EMBL/GenBank/DDBJ databases">
        <title>Novel species of the genus Variovorax.</title>
        <authorList>
            <person name="Liu Q."/>
            <person name="Xin Y.-H."/>
        </authorList>
    </citation>
    <scope>NUCLEOTIDE SEQUENCE [LARGE SCALE GENOMIC DNA]</scope>
    <source>
        <strain evidence="3 4">KACC 18900</strain>
    </source>
</reference>
<dbReference type="Proteomes" id="UP001385892">
    <property type="component" value="Unassembled WGS sequence"/>
</dbReference>
<feature type="domain" description="Dipeptidylpeptidase IV N-terminal" evidence="2">
    <location>
        <begin position="121"/>
        <end position="429"/>
    </location>
</feature>
<protein>
    <submittedName>
        <fullName evidence="3">Prolyl oligopeptidase family serine peptidase</fullName>
    </submittedName>
</protein>
<dbReference type="RefSeq" id="WP_340340463.1">
    <property type="nucleotide sequence ID" value="NZ_JBBKZT010000001.1"/>
</dbReference>
<evidence type="ECO:0000313" key="3">
    <source>
        <dbReference type="EMBL" id="MEJ8845288.1"/>
    </source>
</evidence>
<accession>A0ABU8WEP9</accession>
<dbReference type="EMBL" id="JBBKZT010000001">
    <property type="protein sequence ID" value="MEJ8845288.1"/>
    <property type="molecule type" value="Genomic_DNA"/>
</dbReference>
<feature type="domain" description="Peptidase S9 prolyl oligopeptidase catalytic" evidence="1">
    <location>
        <begin position="521"/>
        <end position="727"/>
    </location>
</feature>
<proteinExistence type="predicted"/>
<dbReference type="Pfam" id="PF00930">
    <property type="entry name" value="DPPIV_N"/>
    <property type="match status" value="1"/>
</dbReference>
<evidence type="ECO:0000259" key="1">
    <source>
        <dbReference type="Pfam" id="PF00326"/>
    </source>
</evidence>
<dbReference type="PANTHER" id="PTHR11731">
    <property type="entry name" value="PROTEASE FAMILY S9B,C DIPEPTIDYL-PEPTIDASE IV-RELATED"/>
    <property type="match status" value="1"/>
</dbReference>
<dbReference type="InterPro" id="IPR001375">
    <property type="entry name" value="Peptidase_S9_cat"/>
</dbReference>
<dbReference type="Pfam" id="PF00326">
    <property type="entry name" value="Peptidase_S9"/>
    <property type="match status" value="1"/>
</dbReference>
<organism evidence="3 4">
    <name type="scientific">Variovorax rhizosphaerae</name>
    <dbReference type="NCBI Taxonomy" id="1836200"/>
    <lineage>
        <taxon>Bacteria</taxon>
        <taxon>Pseudomonadati</taxon>
        <taxon>Pseudomonadota</taxon>
        <taxon>Betaproteobacteria</taxon>
        <taxon>Burkholderiales</taxon>
        <taxon>Comamonadaceae</taxon>
        <taxon>Variovorax</taxon>
    </lineage>
</organism>
<sequence length="728" mass="78991">MTRPIVLADFADPAPSAPSIQSAAFGHDARLLAYLQPGRDPHALDLRILDTESGLTCTALSAQQVGDGRAERSLAEELARERARQRFDGVTSFAWLPASAGLVCAVSNRLAVVDAASLALARHEHDAYIEYLQLSDDGTRLVFCSGSELWLLDTPRPGAAATGPARRLTHDATATRFNGLADQITREEIYNGAPCRWNKDGGRLVFASFDVSAVESIGISDGAQTRIEQYFYARPGLPVARFAVSTLDVDTGERAEILAASDEWPYLCGLAWRGPEAVLVTRLSRDQTRYQLLKIALPDRRASVLLEQTQLPWINAGGSPMFRGGSDDSFFLAHERAGVGRIGLFDAQGAMLADIGADGLHVEGPIGLVGDGEGEGVYFTATAGDGLTRHVYRALASNAWVAENLTPEPGIHDVTIAPDGRHWLHRSESLTRKPETRFERIEDRAARHIFAPSAPVSEYEAGFVAPELRTVLAADGRTPLHAAVYAPASAPAGGAKTPVVLFVYGGPHAQSVRDSWALTADLRAQFLLQQGFAVVKIDNRGTSGRGFDFERPIHGRLGHLEVDDQCAALEQILAARPDLDRHRVGVCGWSYGGYMVLRCMQLRQDLFVSGVAGAPVVRWEDYDAPYTERYMGSPHAGPHLPVENGAGYRASDVVGKIDSLTGRLLVIHGLKDENVLFRHSAALIEALAAHGALHELLLLPGERHGVRGAVARQYLERRILDFLRRTLC</sequence>
<keyword evidence="4" id="KW-1185">Reference proteome</keyword>
<dbReference type="SUPFAM" id="SSF82171">
    <property type="entry name" value="DPP6 N-terminal domain-like"/>
    <property type="match status" value="1"/>
</dbReference>
<dbReference type="Gene3D" id="2.140.10.30">
    <property type="entry name" value="Dipeptidylpeptidase IV, N-terminal domain"/>
    <property type="match status" value="1"/>
</dbReference>
<comment type="caution">
    <text evidence="3">The sequence shown here is derived from an EMBL/GenBank/DDBJ whole genome shotgun (WGS) entry which is preliminary data.</text>
</comment>
<gene>
    <name evidence="3" type="ORF">WKW82_01410</name>
</gene>
<dbReference type="InterPro" id="IPR002469">
    <property type="entry name" value="Peptidase_S9B_N"/>
</dbReference>
<dbReference type="Gene3D" id="3.40.50.1820">
    <property type="entry name" value="alpha/beta hydrolase"/>
    <property type="match status" value="1"/>
</dbReference>
<evidence type="ECO:0000313" key="4">
    <source>
        <dbReference type="Proteomes" id="UP001385892"/>
    </source>
</evidence>
<evidence type="ECO:0000259" key="2">
    <source>
        <dbReference type="Pfam" id="PF00930"/>
    </source>
</evidence>
<name>A0ABU8WEP9_9BURK</name>